<dbReference type="HOGENOM" id="CLU_064043_0_0_9"/>
<evidence type="ECO:0000313" key="2">
    <source>
        <dbReference type="Proteomes" id="UP000000814"/>
    </source>
</evidence>
<evidence type="ECO:0000313" key="1">
    <source>
        <dbReference type="EMBL" id="AAK76803.1"/>
    </source>
</evidence>
<keyword evidence="1" id="KW-0614">Plasmid</keyword>
<protein>
    <submittedName>
        <fullName evidence="1">Glycoportein or S-layer protein</fullName>
    </submittedName>
</protein>
<accession>Q97TP1</accession>
<dbReference type="SUPFAM" id="SSF82171">
    <property type="entry name" value="DPP6 N-terminal domain-like"/>
    <property type="match status" value="1"/>
</dbReference>
<keyword evidence="2" id="KW-1185">Reference proteome</keyword>
<dbReference type="Proteomes" id="UP000000814">
    <property type="component" value="Plasmid pSOL1"/>
</dbReference>
<geneLocation type="plasmid" evidence="1 2">
    <name>pSOL1</name>
</geneLocation>
<name>Q97TP1_CLOAB</name>
<dbReference type="PATRIC" id="fig|272562.8.peg.56"/>
<dbReference type="EMBL" id="AE001438">
    <property type="protein sequence ID" value="AAK76803.1"/>
    <property type="molecule type" value="Genomic_DNA"/>
</dbReference>
<dbReference type="Gene3D" id="2.120.10.30">
    <property type="entry name" value="TolB, C-terminal domain"/>
    <property type="match status" value="1"/>
</dbReference>
<gene>
    <name evidence="1" type="ordered locus">CA_P0057</name>
</gene>
<dbReference type="PANTHER" id="PTHR36842">
    <property type="entry name" value="PROTEIN TOLB HOMOLOG"/>
    <property type="match status" value="1"/>
</dbReference>
<dbReference type="KEGG" id="cac:CA_P0057"/>
<dbReference type="AlphaFoldDB" id="Q97TP1"/>
<dbReference type="OrthoDB" id="1936864at2"/>
<organism evidence="1 2">
    <name type="scientific">Clostridium acetobutylicum (strain ATCC 824 / DSM 792 / JCM 1419 / IAM 19013 / LMG 5710 / NBRC 13948 / NRRL B-527 / VKM B-1787 / 2291 / W)</name>
    <dbReference type="NCBI Taxonomy" id="272562"/>
    <lineage>
        <taxon>Bacteria</taxon>
        <taxon>Bacillati</taxon>
        <taxon>Bacillota</taxon>
        <taxon>Clostridia</taxon>
        <taxon>Eubacteriales</taxon>
        <taxon>Clostridiaceae</taxon>
        <taxon>Clostridium</taxon>
    </lineage>
</organism>
<reference evidence="1 2" key="1">
    <citation type="journal article" date="2001" name="J. Bacteriol.">
        <title>Genome sequence and comparative analysis of the solvent-producing bacterium Clostridium acetobutylicum.</title>
        <authorList>
            <person name="Nolling J."/>
            <person name="Breton G."/>
            <person name="Omelchenko M.V."/>
            <person name="Makarova K.S."/>
            <person name="Zeng Q."/>
            <person name="Gibson R."/>
            <person name="Lee H.M."/>
            <person name="Dubois J."/>
            <person name="Qiu D."/>
            <person name="Hitti J."/>
            <person name="Wolf Y.I."/>
            <person name="Tatusov R.L."/>
            <person name="Sabathe F."/>
            <person name="Doucette-Stamm L."/>
            <person name="Soucaille P."/>
            <person name="Daly M.J."/>
            <person name="Bennett G.N."/>
            <person name="Koonin E.V."/>
            <person name="Smith D.R."/>
        </authorList>
    </citation>
    <scope>NUCLEOTIDE SEQUENCE [LARGE SCALE GENOMIC DNA]</scope>
    <source>
        <strain evidence="2">ATCC 824 / DSM 792 / JCM 1419 / LMG 5710 / VKM B-1787</strain>
        <plasmid evidence="2">pSOL1</plasmid>
    </source>
</reference>
<dbReference type="PANTHER" id="PTHR36842:SF1">
    <property type="entry name" value="PROTEIN TOLB"/>
    <property type="match status" value="1"/>
</dbReference>
<sequence length="373" mass="40911">MEYSTVQFIGKINILLKKLIIAVNYKKLIAIISFSPILLVGCNNANTTFENKTAKAVKPSHNNIVISSFSKNNKGSILSINVKNNTKNYLIKNKDVAVTGDLSNDGSKIAYADALGDNDPWQIYLHNLTNDQTHRVTNDKFGKSHAKISDNNSVFFLTSSNEKQVKVGKIDLNTKSQNIIDSANSDREVDAFDSKNNKLIMSTDSSSLRLQKWNENKGKNVPILHTILETDLNGSNSKQVAEVQASTVENISYDHDCKNIIICGSDINGNSGLGIYELTLSTGNLTTILTNSALQNSKDSIVSELSHPPLAAASEDGNTIYFTGVLKNSKKSNIAGLSCYPTAVFSYNINSKKLQEVFKPETSSLIFDLNIKY</sequence>
<proteinExistence type="predicted"/>
<dbReference type="InterPro" id="IPR011042">
    <property type="entry name" value="6-blade_b-propeller_TolB-like"/>
</dbReference>